<protein>
    <submittedName>
        <fullName evidence="3">Uncharacterized protein</fullName>
    </submittedName>
</protein>
<dbReference type="PANTHER" id="PTHR45982:SF3">
    <property type="entry name" value="F-BOX PROTEIN POF9"/>
    <property type="match status" value="1"/>
</dbReference>
<dbReference type="GO" id="GO:0005085">
    <property type="term" value="F:guanyl-nucleotide exchange factor activity"/>
    <property type="evidence" value="ECO:0007669"/>
    <property type="project" value="TreeGrafter"/>
</dbReference>
<dbReference type="PANTHER" id="PTHR45982">
    <property type="entry name" value="REGULATOR OF CHROMOSOME CONDENSATION"/>
    <property type="match status" value="1"/>
</dbReference>
<dbReference type="PROSITE" id="PS00626">
    <property type="entry name" value="RCC1_2"/>
    <property type="match status" value="1"/>
</dbReference>
<sequence>MALTILDLGEDILTYAISRHLSPDDIFKFFTLNSTLYKLFQSSATIYQLLYNKKFTNNENNYTLNLQQHLNWKQLWQLRCNINQEVFTWGESNGGRLGYLSTRIDQSHVSRKLGGWSVHTPTNVPEFNRHLIVDLKANGYSFIILLNNGELWFTGMDWKRPQQGLSTPGPVRAKDYKPNPGTMALSSMNNNVDDNVGGRRGIRPGTFAGGRGRFGVMPMPMPGRFTDDDEEDSDEGVIGGNGGNGDTPQEGSSGANAASPGASSSSLPQSRRMLQPSDTRPKLRHAPSKIQETNFLSRMFLPPVNGPDDRKIISISTGREHIVALDDKNNVYTWDTGCNSNIGIHVQFPGIPESVSVVKVSAGWNLSACQVDGVGLVVWYTREPLTKEQFDQQNYQSNVKYSVIPGTENNVVDFTVGADYVLFIKKSDSKLYQFRLHAQDFATRDNERLDANDLKSMITPLDNFNNWLAQQEASIEFTRLNSCFTNFVVFTNHDQVLIGSNAHLLYNINDETQEQGKVPVLIPDLQGQNIKSVEIGDYHYLALTNDGSVLSWGTESRSCGCLGIGPRELAAAENPETVVEHGANLEVKSPLHVKKPKGNRVHGKWVAIAASGWQSGGIYVPLYD</sequence>
<reference evidence="3 4" key="1">
    <citation type="journal article" date="2022" name="DNA Res.">
        <title>Genome analysis of five recently described species of the CUG-Ser clade uncovers Candida theae as a new hybrid lineage with pathogenic potential in the Candida parapsilosis species complex.</title>
        <authorList>
            <person name="Mixao V."/>
            <person name="Del Olmo V."/>
            <person name="Hegedusova E."/>
            <person name="Saus E."/>
            <person name="Pryszcz L."/>
            <person name="Cillingova A."/>
            <person name="Nosek J."/>
            <person name="Gabaldon T."/>
        </authorList>
    </citation>
    <scope>NUCLEOTIDE SEQUENCE [LARGE SCALE GENOMIC DNA]</scope>
    <source>
        <strain evidence="3 4">CBS 12239</strain>
    </source>
</reference>
<dbReference type="EMBL" id="JAIHNG010000077">
    <property type="protein sequence ID" value="KAI5961338.1"/>
    <property type="molecule type" value="Genomic_DNA"/>
</dbReference>
<dbReference type="AlphaFoldDB" id="A0AAD5FZH4"/>
<evidence type="ECO:0000256" key="2">
    <source>
        <dbReference type="SAM" id="MobiDB-lite"/>
    </source>
</evidence>
<dbReference type="PROSITE" id="PS50012">
    <property type="entry name" value="RCC1_3"/>
    <property type="match status" value="1"/>
</dbReference>
<gene>
    <name evidence="3" type="ORF">KGF57_001761</name>
</gene>
<dbReference type="GeneID" id="76149820"/>
<dbReference type="InterPro" id="IPR000408">
    <property type="entry name" value="Reg_chr_condens"/>
</dbReference>
<evidence type="ECO:0000313" key="4">
    <source>
        <dbReference type="Proteomes" id="UP001204833"/>
    </source>
</evidence>
<evidence type="ECO:0000256" key="1">
    <source>
        <dbReference type="PROSITE-ProRule" id="PRU00235"/>
    </source>
</evidence>
<dbReference type="InterPro" id="IPR009091">
    <property type="entry name" value="RCC1/BLIP-II"/>
</dbReference>
<name>A0AAD5FZH4_9ASCO</name>
<feature type="region of interest" description="Disordered" evidence="2">
    <location>
        <begin position="187"/>
        <end position="289"/>
    </location>
</feature>
<dbReference type="Gene3D" id="2.130.10.30">
    <property type="entry name" value="Regulator of chromosome condensation 1/beta-lactamase-inhibitor protein II"/>
    <property type="match status" value="3"/>
</dbReference>
<dbReference type="RefSeq" id="XP_051609735.1">
    <property type="nucleotide sequence ID" value="XM_051751001.1"/>
</dbReference>
<feature type="repeat" description="RCC1" evidence="1">
    <location>
        <begin position="84"/>
        <end position="148"/>
    </location>
</feature>
<dbReference type="GO" id="GO:0005737">
    <property type="term" value="C:cytoplasm"/>
    <property type="evidence" value="ECO:0007669"/>
    <property type="project" value="TreeGrafter"/>
</dbReference>
<keyword evidence="4" id="KW-1185">Reference proteome</keyword>
<dbReference type="Proteomes" id="UP001204833">
    <property type="component" value="Unassembled WGS sequence"/>
</dbReference>
<evidence type="ECO:0000313" key="3">
    <source>
        <dbReference type="EMBL" id="KAI5961338.1"/>
    </source>
</evidence>
<comment type="caution">
    <text evidence="3">The sequence shown here is derived from an EMBL/GenBank/DDBJ whole genome shotgun (WGS) entry which is preliminary data.</text>
</comment>
<dbReference type="InterPro" id="IPR051553">
    <property type="entry name" value="Ran_GTPase-activating"/>
</dbReference>
<proteinExistence type="predicted"/>
<accession>A0AAD5FZH4</accession>
<feature type="compositionally biased region" description="Low complexity" evidence="2">
    <location>
        <begin position="251"/>
        <end position="266"/>
    </location>
</feature>
<organism evidence="3 4">
    <name type="scientific">Candida theae</name>
    <dbReference type="NCBI Taxonomy" id="1198502"/>
    <lineage>
        <taxon>Eukaryota</taxon>
        <taxon>Fungi</taxon>
        <taxon>Dikarya</taxon>
        <taxon>Ascomycota</taxon>
        <taxon>Saccharomycotina</taxon>
        <taxon>Pichiomycetes</taxon>
        <taxon>Debaryomycetaceae</taxon>
        <taxon>Candida/Lodderomyces clade</taxon>
        <taxon>Candida</taxon>
    </lineage>
</organism>
<dbReference type="Pfam" id="PF13540">
    <property type="entry name" value="RCC1_2"/>
    <property type="match status" value="1"/>
</dbReference>
<dbReference type="SUPFAM" id="SSF50985">
    <property type="entry name" value="RCC1/BLIP-II"/>
    <property type="match status" value="1"/>
</dbReference>